<dbReference type="Proteomes" id="UP000789860">
    <property type="component" value="Unassembled WGS sequence"/>
</dbReference>
<feature type="non-terminal residue" evidence="1">
    <location>
        <position position="1"/>
    </location>
</feature>
<proteinExistence type="predicted"/>
<dbReference type="EMBL" id="CAJVPM010004287">
    <property type="protein sequence ID" value="CAG8511443.1"/>
    <property type="molecule type" value="Genomic_DNA"/>
</dbReference>
<comment type="caution">
    <text evidence="1">The sequence shown here is derived from an EMBL/GenBank/DDBJ whole genome shotgun (WGS) entry which is preliminary data.</text>
</comment>
<protein>
    <submittedName>
        <fullName evidence="1">4065_t:CDS:1</fullName>
    </submittedName>
</protein>
<name>A0ACA9L771_9GLOM</name>
<evidence type="ECO:0000313" key="1">
    <source>
        <dbReference type="EMBL" id="CAG8511443.1"/>
    </source>
</evidence>
<gene>
    <name evidence="1" type="ORF">SCALOS_LOCUS3676</name>
</gene>
<sequence>KYLTDDYYSEEIEKELGTINTQLAYLYQLQGRITEVIDLYQSAILTLLFFEKLLLKNEFRTDITVSAIASNNFVTAKKDTELFDSAHKLKVASTNTLDYKLFRSQRRIIAMNEALLSLYIHKHTAFQDVTRRLLQTYPENDDLHLILASISYRQKNITKVIQELQEFLKLKPDSLYINFAIMQPQLLQSNLTSALEKFLSLIKDDAEKYKPWVREKVSDHYAEHSLDHAEVYNID</sequence>
<accession>A0ACA9L771</accession>
<organism evidence="1 2">
    <name type="scientific">Scutellospora calospora</name>
    <dbReference type="NCBI Taxonomy" id="85575"/>
    <lineage>
        <taxon>Eukaryota</taxon>
        <taxon>Fungi</taxon>
        <taxon>Fungi incertae sedis</taxon>
        <taxon>Mucoromycota</taxon>
        <taxon>Glomeromycotina</taxon>
        <taxon>Glomeromycetes</taxon>
        <taxon>Diversisporales</taxon>
        <taxon>Gigasporaceae</taxon>
        <taxon>Scutellospora</taxon>
    </lineage>
</organism>
<evidence type="ECO:0000313" key="2">
    <source>
        <dbReference type="Proteomes" id="UP000789860"/>
    </source>
</evidence>
<keyword evidence="2" id="KW-1185">Reference proteome</keyword>
<reference evidence="1" key="1">
    <citation type="submission" date="2021-06" db="EMBL/GenBank/DDBJ databases">
        <authorList>
            <person name="Kallberg Y."/>
            <person name="Tangrot J."/>
            <person name="Rosling A."/>
        </authorList>
    </citation>
    <scope>NUCLEOTIDE SEQUENCE</scope>
    <source>
        <strain evidence="1">AU212A</strain>
    </source>
</reference>